<dbReference type="InterPro" id="IPR006660">
    <property type="entry name" value="Arsenate_reductase-like"/>
</dbReference>
<dbReference type="SUPFAM" id="SSF52833">
    <property type="entry name" value="Thioredoxin-like"/>
    <property type="match status" value="1"/>
</dbReference>
<protein>
    <submittedName>
        <fullName evidence="3">Arsenate reductase</fullName>
    </submittedName>
</protein>
<dbReference type="InterPro" id="IPR036249">
    <property type="entry name" value="Thioredoxin-like_sf"/>
</dbReference>
<accession>A0A545U1S1</accession>
<dbReference type="NCBIfam" id="TIGR01617">
    <property type="entry name" value="arsC_related"/>
    <property type="match status" value="1"/>
</dbReference>
<dbReference type="Pfam" id="PF03960">
    <property type="entry name" value="ArsC"/>
    <property type="match status" value="1"/>
</dbReference>
<dbReference type="Gene3D" id="3.40.30.10">
    <property type="entry name" value="Glutaredoxin"/>
    <property type="match status" value="1"/>
</dbReference>
<dbReference type="PROSITE" id="PS51353">
    <property type="entry name" value="ARSC"/>
    <property type="match status" value="1"/>
</dbReference>
<dbReference type="RefSeq" id="WP_142894666.1">
    <property type="nucleotide sequence ID" value="NZ_ML660052.1"/>
</dbReference>
<keyword evidence="4" id="KW-1185">Reference proteome</keyword>
<evidence type="ECO:0000313" key="3">
    <source>
        <dbReference type="EMBL" id="TQV83429.1"/>
    </source>
</evidence>
<dbReference type="Proteomes" id="UP000315252">
    <property type="component" value="Unassembled WGS sequence"/>
</dbReference>
<sequence>MITVYGIKNCDTCRNALKALKAQGREHSFHDLRADGLSEAEVTRWLQSAGWEKLLNRRGTTWRKLPEAEREDLDEGKVKRLMLEQPTLIKRPVFEVSGEVVVGFDAAAKERLEKLCAG</sequence>
<evidence type="ECO:0000256" key="2">
    <source>
        <dbReference type="PROSITE-ProRule" id="PRU01282"/>
    </source>
</evidence>
<reference evidence="3 4" key="1">
    <citation type="submission" date="2019-06" db="EMBL/GenBank/DDBJ databases">
        <title>Whole genome sequence for Rhodospirillaceae sp. R148.</title>
        <authorList>
            <person name="Wang G."/>
        </authorList>
    </citation>
    <scope>NUCLEOTIDE SEQUENCE [LARGE SCALE GENOMIC DNA]</scope>
    <source>
        <strain evidence="3 4">R148</strain>
    </source>
</reference>
<dbReference type="AlphaFoldDB" id="A0A545U1S1"/>
<gene>
    <name evidence="3" type="ORF">FKG95_02200</name>
</gene>
<organism evidence="3 4">
    <name type="scientific">Denitrobaculum tricleocarpae</name>
    <dbReference type="NCBI Taxonomy" id="2591009"/>
    <lineage>
        <taxon>Bacteria</taxon>
        <taxon>Pseudomonadati</taxon>
        <taxon>Pseudomonadota</taxon>
        <taxon>Alphaproteobacteria</taxon>
        <taxon>Rhodospirillales</taxon>
        <taxon>Rhodospirillaceae</taxon>
        <taxon>Denitrobaculum</taxon>
    </lineage>
</organism>
<dbReference type="PANTHER" id="PTHR30041">
    <property type="entry name" value="ARSENATE REDUCTASE"/>
    <property type="match status" value="1"/>
</dbReference>
<name>A0A545U1S1_9PROT</name>
<dbReference type="EMBL" id="VHSH01000001">
    <property type="protein sequence ID" value="TQV83429.1"/>
    <property type="molecule type" value="Genomic_DNA"/>
</dbReference>
<evidence type="ECO:0000256" key="1">
    <source>
        <dbReference type="ARBA" id="ARBA00007198"/>
    </source>
</evidence>
<dbReference type="OrthoDB" id="9803749at2"/>
<proteinExistence type="inferred from homology"/>
<dbReference type="PANTHER" id="PTHR30041:SF8">
    <property type="entry name" value="PROTEIN YFFB"/>
    <property type="match status" value="1"/>
</dbReference>
<dbReference type="CDD" id="cd03035">
    <property type="entry name" value="ArsC_Yffb"/>
    <property type="match status" value="1"/>
</dbReference>
<comment type="caution">
    <text evidence="3">The sequence shown here is derived from an EMBL/GenBank/DDBJ whole genome shotgun (WGS) entry which is preliminary data.</text>
</comment>
<dbReference type="InterPro" id="IPR006504">
    <property type="entry name" value="Tscrpt_reg_Spx/MgsR"/>
</dbReference>
<evidence type="ECO:0000313" key="4">
    <source>
        <dbReference type="Proteomes" id="UP000315252"/>
    </source>
</evidence>
<comment type="similarity">
    <text evidence="1 2">Belongs to the ArsC family.</text>
</comment>